<protein>
    <submittedName>
        <fullName evidence="1">Uncharacterized protein</fullName>
    </submittedName>
</protein>
<gene>
    <name evidence="1" type="ORF">RIF29_29779</name>
</gene>
<comment type="caution">
    <text evidence="1">The sequence shown here is derived from an EMBL/GenBank/DDBJ whole genome shotgun (WGS) entry which is preliminary data.</text>
</comment>
<evidence type="ECO:0000313" key="2">
    <source>
        <dbReference type="Proteomes" id="UP001372338"/>
    </source>
</evidence>
<reference evidence="1 2" key="1">
    <citation type="submission" date="2024-01" db="EMBL/GenBank/DDBJ databases">
        <title>The genomes of 5 underutilized Papilionoideae crops provide insights into root nodulation and disease resistanc.</title>
        <authorList>
            <person name="Yuan L."/>
        </authorList>
    </citation>
    <scope>NUCLEOTIDE SEQUENCE [LARGE SCALE GENOMIC DNA]</scope>
    <source>
        <strain evidence="1">ZHUSHIDOU_FW_LH</strain>
        <tissue evidence="1">Leaf</tissue>
    </source>
</reference>
<proteinExistence type="predicted"/>
<name>A0AAN9EF53_CROPI</name>
<dbReference type="EMBL" id="JAYWIO010000006">
    <property type="protein sequence ID" value="KAK7256337.1"/>
    <property type="molecule type" value="Genomic_DNA"/>
</dbReference>
<dbReference type="Proteomes" id="UP001372338">
    <property type="component" value="Unassembled WGS sequence"/>
</dbReference>
<evidence type="ECO:0000313" key="1">
    <source>
        <dbReference type="EMBL" id="KAK7256337.1"/>
    </source>
</evidence>
<accession>A0AAN9EF53</accession>
<sequence>MHLVEESAGDEEEEDQDTRECRKLIENMKFILSREEYLFLFSKPLVCHVFISSRNIMLDENFTAKETTLFVGLLNHGVLLVGCVAKGFSILSTTIGLS</sequence>
<dbReference type="AlphaFoldDB" id="A0AAN9EF53"/>
<keyword evidence="2" id="KW-1185">Reference proteome</keyword>
<organism evidence="1 2">
    <name type="scientific">Crotalaria pallida</name>
    <name type="common">Smooth rattlebox</name>
    <name type="synonym">Crotalaria striata</name>
    <dbReference type="NCBI Taxonomy" id="3830"/>
    <lineage>
        <taxon>Eukaryota</taxon>
        <taxon>Viridiplantae</taxon>
        <taxon>Streptophyta</taxon>
        <taxon>Embryophyta</taxon>
        <taxon>Tracheophyta</taxon>
        <taxon>Spermatophyta</taxon>
        <taxon>Magnoliopsida</taxon>
        <taxon>eudicotyledons</taxon>
        <taxon>Gunneridae</taxon>
        <taxon>Pentapetalae</taxon>
        <taxon>rosids</taxon>
        <taxon>fabids</taxon>
        <taxon>Fabales</taxon>
        <taxon>Fabaceae</taxon>
        <taxon>Papilionoideae</taxon>
        <taxon>50 kb inversion clade</taxon>
        <taxon>genistoids sensu lato</taxon>
        <taxon>core genistoids</taxon>
        <taxon>Crotalarieae</taxon>
        <taxon>Crotalaria</taxon>
    </lineage>
</organism>